<proteinExistence type="inferred from homology"/>
<dbReference type="InterPro" id="IPR050539">
    <property type="entry name" value="ThrE_Dicarb/AminoAcid_Exp"/>
</dbReference>
<reference evidence="9 10" key="1">
    <citation type="journal article" date="2013" name="Genome Announc.">
        <title>Genome Sequence of Moraxella macacae 0408225, a Novel Bacterial Species Isolated from a Cynomolgus Macaque with Epistaxis.</title>
        <authorList>
            <person name="Ladner J.T."/>
            <person name="Whitehouse C.A."/>
            <person name="Koroleva G.I."/>
            <person name="Palacios G.F."/>
        </authorList>
    </citation>
    <scope>NUCLEOTIDE SEQUENCE [LARGE SCALE GENOMIC DNA]</scope>
    <source>
        <strain evidence="9 10">0408225</strain>
    </source>
</reference>
<dbReference type="Pfam" id="PF06738">
    <property type="entry name" value="ThrE"/>
    <property type="match status" value="1"/>
</dbReference>
<comment type="similarity">
    <text evidence="6">Belongs to the ThrE exporter (TC 2.A.79) family.</text>
</comment>
<evidence type="ECO:0000313" key="9">
    <source>
        <dbReference type="EMBL" id="ELA08175.1"/>
    </source>
</evidence>
<dbReference type="PANTHER" id="PTHR34390:SF2">
    <property type="entry name" value="SUCCINATE TRANSPORTER SUBUNIT YJJP-RELATED"/>
    <property type="match status" value="1"/>
</dbReference>
<comment type="subcellular location">
    <subcellularLocation>
        <location evidence="1">Cell membrane</location>
        <topology evidence="1">Multi-pass membrane protein</topology>
    </subcellularLocation>
</comment>
<accession>L2F5K8</accession>
<dbReference type="PANTHER" id="PTHR34390">
    <property type="entry name" value="UPF0442 PROTEIN YJJB-RELATED"/>
    <property type="match status" value="1"/>
</dbReference>
<feature type="transmembrane region" description="Helical" evidence="7">
    <location>
        <begin position="232"/>
        <end position="258"/>
    </location>
</feature>
<evidence type="ECO:0000256" key="5">
    <source>
        <dbReference type="ARBA" id="ARBA00023136"/>
    </source>
</evidence>
<evidence type="ECO:0000256" key="4">
    <source>
        <dbReference type="ARBA" id="ARBA00022989"/>
    </source>
</evidence>
<protein>
    <recommendedName>
        <fullName evidence="8">Threonine/serine exporter-like N-terminal domain-containing protein</fullName>
    </recommendedName>
</protein>
<keyword evidence="10" id="KW-1185">Reference proteome</keyword>
<keyword evidence="3 7" id="KW-0812">Transmembrane</keyword>
<feature type="transmembrane region" description="Helical" evidence="7">
    <location>
        <begin position="201"/>
        <end position="220"/>
    </location>
</feature>
<evidence type="ECO:0000313" key="10">
    <source>
        <dbReference type="Proteomes" id="UP000023795"/>
    </source>
</evidence>
<dbReference type="EMBL" id="ANIN01000002">
    <property type="protein sequence ID" value="ELA08175.1"/>
    <property type="molecule type" value="Genomic_DNA"/>
</dbReference>
<evidence type="ECO:0000256" key="6">
    <source>
        <dbReference type="ARBA" id="ARBA00034125"/>
    </source>
</evidence>
<feature type="transmembrane region" description="Helical" evidence="7">
    <location>
        <begin position="121"/>
        <end position="140"/>
    </location>
</feature>
<name>L2F5K8_9GAMM</name>
<dbReference type="Proteomes" id="UP000023795">
    <property type="component" value="Unassembled WGS sequence"/>
</dbReference>
<evidence type="ECO:0000259" key="8">
    <source>
        <dbReference type="Pfam" id="PF06738"/>
    </source>
</evidence>
<dbReference type="eggNOG" id="COG2966">
    <property type="taxonomic scope" value="Bacteria"/>
</dbReference>
<evidence type="ECO:0000256" key="2">
    <source>
        <dbReference type="ARBA" id="ARBA00022475"/>
    </source>
</evidence>
<feature type="domain" description="Threonine/serine exporter-like N-terminal" evidence="8">
    <location>
        <begin position="11"/>
        <end position="255"/>
    </location>
</feature>
<dbReference type="GO" id="GO:0022857">
    <property type="term" value="F:transmembrane transporter activity"/>
    <property type="evidence" value="ECO:0007669"/>
    <property type="project" value="InterPro"/>
</dbReference>
<dbReference type="STRING" id="1230338.MOMA_06426"/>
<keyword evidence="4 7" id="KW-1133">Transmembrane helix</keyword>
<comment type="caution">
    <text evidence="9">The sequence shown here is derived from an EMBL/GenBank/DDBJ whole genome shotgun (WGS) entry which is preliminary data.</text>
</comment>
<sequence length="264" mass="28679">MAYEDQQQITRLCVRCGLLLMQYGAESTVVVDLCKRLGAALGVASVECGLAFNGITITTIYNNRCITTLRASTTHVINVSMIIQIQRIVLDLERMPISNTSMTTPLEHALERFDALDKSTYPFWLVAMMVGLSCACFAHLAGGDLVVVAMTYLSAMTGQLVRYFLTKHHFNPFVVAGMTAFCASILSSLALLAHIGNDPHIAIASSVLLLVPSFPLINSLSDMLKGYMNIGIGRFMFVVILTLSSGVGISLALILLNIRQWGIA</sequence>
<dbReference type="GO" id="GO:0005886">
    <property type="term" value="C:plasma membrane"/>
    <property type="evidence" value="ECO:0007669"/>
    <property type="project" value="UniProtKB-SubCell"/>
</dbReference>
<feature type="transmembrane region" description="Helical" evidence="7">
    <location>
        <begin position="172"/>
        <end position="195"/>
    </location>
</feature>
<dbReference type="AlphaFoldDB" id="L2F5K8"/>
<evidence type="ECO:0000256" key="3">
    <source>
        <dbReference type="ARBA" id="ARBA00022692"/>
    </source>
</evidence>
<evidence type="ECO:0000256" key="1">
    <source>
        <dbReference type="ARBA" id="ARBA00004651"/>
    </source>
</evidence>
<gene>
    <name evidence="9" type="ORF">MOMA_06426</name>
</gene>
<dbReference type="GO" id="GO:0015744">
    <property type="term" value="P:succinate transport"/>
    <property type="evidence" value="ECO:0007669"/>
    <property type="project" value="TreeGrafter"/>
</dbReference>
<dbReference type="PATRIC" id="fig|1230338.3.peg.1371"/>
<organism evidence="9 10">
    <name type="scientific">Moraxella macacae 0408225</name>
    <dbReference type="NCBI Taxonomy" id="1230338"/>
    <lineage>
        <taxon>Bacteria</taxon>
        <taxon>Pseudomonadati</taxon>
        <taxon>Pseudomonadota</taxon>
        <taxon>Gammaproteobacteria</taxon>
        <taxon>Moraxellales</taxon>
        <taxon>Moraxellaceae</taxon>
        <taxon>Moraxella</taxon>
    </lineage>
</organism>
<dbReference type="InterPro" id="IPR010619">
    <property type="entry name" value="ThrE-like_N"/>
</dbReference>
<keyword evidence="2" id="KW-1003">Cell membrane</keyword>
<keyword evidence="5 7" id="KW-0472">Membrane</keyword>
<evidence type="ECO:0000256" key="7">
    <source>
        <dbReference type="SAM" id="Phobius"/>
    </source>
</evidence>